<dbReference type="Proteomes" id="UP001470230">
    <property type="component" value="Unassembled WGS sequence"/>
</dbReference>
<name>A0ABR2L798_9EUKA</name>
<evidence type="ECO:0000259" key="4">
    <source>
        <dbReference type="PROSITE" id="PS50235"/>
    </source>
</evidence>
<evidence type="ECO:0000256" key="3">
    <source>
        <dbReference type="ARBA" id="ARBA00022833"/>
    </source>
</evidence>
<evidence type="ECO:0000256" key="1">
    <source>
        <dbReference type="ARBA" id="ARBA00022723"/>
    </source>
</evidence>
<dbReference type="Gene3D" id="3.90.70.10">
    <property type="entry name" value="Cysteine proteinases"/>
    <property type="match status" value="1"/>
</dbReference>
<feature type="domain" description="USP" evidence="4">
    <location>
        <begin position="132"/>
        <end position="434"/>
    </location>
</feature>
<accession>A0ABR2L798</accession>
<dbReference type="Pfam" id="PF02148">
    <property type="entry name" value="zf-UBP"/>
    <property type="match status" value="1"/>
</dbReference>
<keyword evidence="2" id="KW-0863">Zinc-finger</keyword>
<gene>
    <name evidence="5" type="ORF">M9Y10_001185</name>
</gene>
<dbReference type="InterPro" id="IPR028889">
    <property type="entry name" value="USP"/>
</dbReference>
<dbReference type="InterPro" id="IPR001394">
    <property type="entry name" value="Peptidase_C19_UCH"/>
</dbReference>
<evidence type="ECO:0000313" key="5">
    <source>
        <dbReference type="EMBL" id="KAK8898893.1"/>
    </source>
</evidence>
<dbReference type="EMBL" id="JAPFFF010000001">
    <property type="protein sequence ID" value="KAK8898893.1"/>
    <property type="molecule type" value="Genomic_DNA"/>
</dbReference>
<dbReference type="SUPFAM" id="SSF54001">
    <property type="entry name" value="Cysteine proteinases"/>
    <property type="match status" value="1"/>
</dbReference>
<reference evidence="5 6" key="1">
    <citation type="submission" date="2024-04" db="EMBL/GenBank/DDBJ databases">
        <title>Tritrichomonas musculus Genome.</title>
        <authorList>
            <person name="Alves-Ferreira E."/>
            <person name="Grigg M."/>
            <person name="Lorenzi H."/>
            <person name="Galac M."/>
        </authorList>
    </citation>
    <scope>NUCLEOTIDE SEQUENCE [LARGE SCALE GENOMIC DNA]</scope>
    <source>
        <strain evidence="5 6">EAF2021</strain>
    </source>
</reference>
<dbReference type="InterPro" id="IPR013083">
    <property type="entry name" value="Znf_RING/FYVE/PHD"/>
</dbReference>
<dbReference type="InterPro" id="IPR050164">
    <property type="entry name" value="Peptidase_C19"/>
</dbReference>
<keyword evidence="1" id="KW-0479">Metal-binding</keyword>
<dbReference type="PANTHER" id="PTHR24006">
    <property type="entry name" value="UBIQUITIN CARBOXYL-TERMINAL HYDROLASE"/>
    <property type="match status" value="1"/>
</dbReference>
<evidence type="ECO:0000256" key="2">
    <source>
        <dbReference type="ARBA" id="ARBA00022771"/>
    </source>
</evidence>
<dbReference type="InterPro" id="IPR001607">
    <property type="entry name" value="Znf_UBP"/>
</dbReference>
<keyword evidence="3" id="KW-0862">Zinc</keyword>
<keyword evidence="6" id="KW-1185">Reference proteome</keyword>
<dbReference type="Pfam" id="PF00443">
    <property type="entry name" value="UCH"/>
    <property type="match status" value="1"/>
</dbReference>
<dbReference type="Gene3D" id="3.30.40.10">
    <property type="entry name" value="Zinc/RING finger domain, C3HC4 (zinc finger)"/>
    <property type="match status" value="1"/>
</dbReference>
<dbReference type="InterPro" id="IPR038765">
    <property type="entry name" value="Papain-like_cys_pep_sf"/>
</dbReference>
<organism evidence="5 6">
    <name type="scientific">Tritrichomonas musculus</name>
    <dbReference type="NCBI Taxonomy" id="1915356"/>
    <lineage>
        <taxon>Eukaryota</taxon>
        <taxon>Metamonada</taxon>
        <taxon>Parabasalia</taxon>
        <taxon>Tritrichomonadida</taxon>
        <taxon>Tritrichomonadidae</taxon>
        <taxon>Tritrichomonas</taxon>
    </lineage>
</organism>
<dbReference type="SUPFAM" id="SSF57850">
    <property type="entry name" value="RING/U-box"/>
    <property type="match status" value="1"/>
</dbReference>
<dbReference type="SMART" id="SM00290">
    <property type="entry name" value="ZnF_UBP"/>
    <property type="match status" value="1"/>
</dbReference>
<proteinExistence type="predicted"/>
<protein>
    <submittedName>
        <fullName evidence="5">U4/U6.U5 tri-snRNP-associated protein 2</fullName>
    </submittedName>
</protein>
<dbReference type="PROSITE" id="PS50235">
    <property type="entry name" value="USP_3"/>
    <property type="match status" value="1"/>
</dbReference>
<comment type="caution">
    <text evidence="5">The sequence shown here is derived from an EMBL/GenBank/DDBJ whole genome shotgun (WGS) entry which is preliminary data.</text>
</comment>
<sequence length="434" mass="50224">MNNNDSDSLKSEIKGVDLNKIIHRELIDFDQELHCSITSSNNNLYLCLTCGKAFSGGSDHSPIVQHFFDEMHPLALRLHDNQLVTLPNYQRIPPIPEVEDILFTAKPHYTKQTLQKMHEKMKTFNSVMPGAFEMNSIVKATARISVIRFISCIDPFRDFLLLNDFKTPKAAAFSEFFKHFFNPFYFKNHVSPDKLLHELPNDEDNPFLFLSKILFLLSDEFTKFEKEKQVKPSVGNKKVKVTNVLEENLRGELKIETYDFGTQEWKSEKKKIWMIPLELDDSPLYRSGREKEKIIASTKLIELLQRYNGKEVIDTPNGIGNVLRQKMHFLKAPNYMIFNTNRIGKNDFNDEKRRMHIILPTAPLSFSEYGANTEYSLRAIISHTGTITNGEYITYINNKDNGQWLKCEANKISDTLIEVAILSECCFLLFEKCI</sequence>
<evidence type="ECO:0000313" key="6">
    <source>
        <dbReference type="Proteomes" id="UP001470230"/>
    </source>
</evidence>